<evidence type="ECO:0000313" key="2">
    <source>
        <dbReference type="EMBL" id="KAK3931212.1"/>
    </source>
</evidence>
<feature type="compositionally biased region" description="Pro residues" evidence="1">
    <location>
        <begin position="1"/>
        <end position="12"/>
    </location>
</feature>
<dbReference type="Proteomes" id="UP001219518">
    <property type="component" value="Unassembled WGS sequence"/>
</dbReference>
<dbReference type="Pfam" id="PF06869">
    <property type="entry name" value="DUF1258"/>
    <property type="match status" value="1"/>
</dbReference>
<gene>
    <name evidence="2" type="ORF">KUF71_025356</name>
</gene>
<feature type="compositionally biased region" description="Polar residues" evidence="1">
    <location>
        <begin position="27"/>
        <end position="38"/>
    </location>
</feature>
<dbReference type="InterPro" id="IPR009667">
    <property type="entry name" value="DUF1258"/>
</dbReference>
<accession>A0AAE1I0C7</accession>
<organism evidence="2 3">
    <name type="scientific">Frankliniella fusca</name>
    <dbReference type="NCBI Taxonomy" id="407009"/>
    <lineage>
        <taxon>Eukaryota</taxon>
        <taxon>Metazoa</taxon>
        <taxon>Ecdysozoa</taxon>
        <taxon>Arthropoda</taxon>
        <taxon>Hexapoda</taxon>
        <taxon>Insecta</taxon>
        <taxon>Pterygota</taxon>
        <taxon>Neoptera</taxon>
        <taxon>Paraneoptera</taxon>
        <taxon>Thysanoptera</taxon>
        <taxon>Terebrantia</taxon>
        <taxon>Thripoidea</taxon>
        <taxon>Thripidae</taxon>
        <taxon>Frankliniella</taxon>
    </lineage>
</organism>
<dbReference type="AlphaFoldDB" id="A0AAE1I0C7"/>
<name>A0AAE1I0C7_9NEOP</name>
<dbReference type="PANTHER" id="PTHR46579:SF1">
    <property type="entry name" value="F5_8 TYPE C DOMAIN-CONTAINING PROTEIN"/>
    <property type="match status" value="1"/>
</dbReference>
<reference evidence="2" key="2">
    <citation type="journal article" date="2023" name="BMC Genomics">
        <title>Pest status, molecular evolution, and epigenetic factors derived from the genome assembly of Frankliniella fusca, a thysanopteran phytovirus vector.</title>
        <authorList>
            <person name="Catto M.A."/>
            <person name="Labadie P.E."/>
            <person name="Jacobson A.L."/>
            <person name="Kennedy G.G."/>
            <person name="Srinivasan R."/>
            <person name="Hunt B.G."/>
        </authorList>
    </citation>
    <scope>NUCLEOTIDE SEQUENCE</scope>
    <source>
        <strain evidence="2">PL_HMW_Pooled</strain>
    </source>
</reference>
<keyword evidence="3" id="KW-1185">Reference proteome</keyword>
<comment type="caution">
    <text evidence="2">The sequence shown here is derived from an EMBL/GenBank/DDBJ whole genome shotgun (WGS) entry which is preliminary data.</text>
</comment>
<evidence type="ECO:0000313" key="3">
    <source>
        <dbReference type="Proteomes" id="UP001219518"/>
    </source>
</evidence>
<dbReference type="PANTHER" id="PTHR46579">
    <property type="entry name" value="F5/8 TYPE C DOMAIN-CONTAINING PROTEIN-RELATED"/>
    <property type="match status" value="1"/>
</dbReference>
<proteinExistence type="predicted"/>
<dbReference type="EMBL" id="JAHWGI010001420">
    <property type="protein sequence ID" value="KAK3931212.1"/>
    <property type="molecule type" value="Genomic_DNA"/>
</dbReference>
<feature type="region of interest" description="Disordered" evidence="1">
    <location>
        <begin position="1"/>
        <end position="40"/>
    </location>
</feature>
<evidence type="ECO:0000256" key="1">
    <source>
        <dbReference type="SAM" id="MobiDB-lite"/>
    </source>
</evidence>
<reference evidence="2" key="1">
    <citation type="submission" date="2021-07" db="EMBL/GenBank/DDBJ databases">
        <authorList>
            <person name="Catto M.A."/>
            <person name="Jacobson A."/>
            <person name="Kennedy G."/>
            <person name="Labadie P."/>
            <person name="Hunt B.G."/>
            <person name="Srinivasan R."/>
        </authorList>
    </citation>
    <scope>NUCLEOTIDE SEQUENCE</scope>
    <source>
        <strain evidence="2">PL_HMW_Pooled</strain>
        <tissue evidence="2">Head</tissue>
    </source>
</reference>
<protein>
    <submittedName>
        <fullName evidence="2">3-oxo-5-alpha-steroid 4-dehydrogenase 1</fullName>
    </submittedName>
</protein>
<sequence length="934" mass="105546">MSDVPPPPPSPPASRRTKKRLLKSDQQDQNPTHVSDSLLNVPPVDASSLLPPSAPVASLLQSCDPHSLLRKVVQPPRQGTFSANLAVQPKSQNRPSECRTQFNAIIDSTTLNQDLPSTSTAEPPPLIADVEMDPLTIFPEPLCLSSRVGMDANLLSFGENNPISHIRPISNENFKIDWHCFLSNTGQPLAELIEGASLGDVTVDESEETAAEDPAPAPEVKNPLYAGSPLSLQECLITILAYAQSVHMSGQDFSKLLQLLNILLPQPNNLPKSSHQFFKCFDKDETELQIFYFCTCCWKQRASLSDICPDCKDPKKKVTYYLICPILPQLEKMYSRPGFVEKLNYKNVRQKIDENNLEDVYDSSVYRNAEQTVFKDSNSISLTWYTDGISIFECSTYTLWPFLFVINELPPEERFKPENVILGGLWGCNEKPHPNVFLLPLYCQLMSLSEGCKVKAFNSEVEMEVHVFLLFGTCDVPAKASFMNMKGHSGYFSCPKCLVKGEKSPRTGNVMVFLHEDNLEPRTDENYKEFVSESVKIKDDYKGVFGPSILSFMTASSFISSVSIDSMHCVQLGVTKQLINLWFNPTFSSEKFSLSQKTEIVNRRLLSLKLPHFVQRSPVGVDKLSYWKATLLRNFLLYFALVVMKGVMQLEYFDHLSLLVEAISLLNSPSISDLDIQKADELLCQFTSDFQKLYGMRHMSSNMHLLRHLPQSVAETGNLFVTSCFRFEDLNGKLARLIHGTTHATMQIFCRYSILTNLEKWVSSITSLSLRSFCDKLSHGSNLNITEKICVGTYIVGMLAFNVHFEYHIRNILSSMYAEPPKFQTFDRLYQNRMLYVSASYTKGTKNSSFCRYYGHTEMLHGKILCFVKTSDNSFYALISRIAHEPTDIKRYYAAGIEMAKDLVPITCLINVAFCLEVDNFLYIIDPANSFELE</sequence>